<name>A0ACA9RW35_9GLOM</name>
<gene>
    <name evidence="1" type="ORF">RPERSI_LOCUS23724</name>
</gene>
<comment type="caution">
    <text evidence="1">The sequence shown here is derived from an EMBL/GenBank/DDBJ whole genome shotgun (WGS) entry which is preliminary data.</text>
</comment>
<dbReference type="Proteomes" id="UP000789920">
    <property type="component" value="Unassembled WGS sequence"/>
</dbReference>
<protein>
    <submittedName>
        <fullName evidence="1">29628_t:CDS:1</fullName>
    </submittedName>
</protein>
<dbReference type="EMBL" id="CAJVQC010074722">
    <property type="protein sequence ID" value="CAG8813243.1"/>
    <property type="molecule type" value="Genomic_DNA"/>
</dbReference>
<sequence>LMDVLNAEENININANANIAQVASNNNNTPKIKINDDTTKIHYAATGFEEAALHYLPATQLSTLPLSTIKKKLRQTRSVQKYGTQFHNIIGQIENMNEIDKALATLEKAWVLAIRFDTVMFETGKPTTNKTQQYFYIQKTIRGNGGPILIELDYTRGSNQKYKKNGQKGNCLKCSQLGHYAKNCKNKNKTKLTNIEEEPNQLSQAITNNSLELMQVEENQEQLLRFNSKINSYDVWILLDGEASRNFIDESFVSRNKFITITSSFLLVELADGRKTTTNKTIDIT</sequence>
<accession>A0ACA9RW35</accession>
<evidence type="ECO:0000313" key="1">
    <source>
        <dbReference type="EMBL" id="CAG8813243.1"/>
    </source>
</evidence>
<feature type="non-terminal residue" evidence="1">
    <location>
        <position position="1"/>
    </location>
</feature>
<proteinExistence type="predicted"/>
<feature type="non-terminal residue" evidence="1">
    <location>
        <position position="285"/>
    </location>
</feature>
<evidence type="ECO:0000313" key="2">
    <source>
        <dbReference type="Proteomes" id="UP000789920"/>
    </source>
</evidence>
<reference evidence="1" key="1">
    <citation type="submission" date="2021-06" db="EMBL/GenBank/DDBJ databases">
        <authorList>
            <person name="Kallberg Y."/>
            <person name="Tangrot J."/>
            <person name="Rosling A."/>
        </authorList>
    </citation>
    <scope>NUCLEOTIDE SEQUENCE</scope>
    <source>
        <strain evidence="1">MA461A</strain>
    </source>
</reference>
<keyword evidence="2" id="KW-1185">Reference proteome</keyword>
<organism evidence="1 2">
    <name type="scientific">Racocetra persica</name>
    <dbReference type="NCBI Taxonomy" id="160502"/>
    <lineage>
        <taxon>Eukaryota</taxon>
        <taxon>Fungi</taxon>
        <taxon>Fungi incertae sedis</taxon>
        <taxon>Mucoromycota</taxon>
        <taxon>Glomeromycotina</taxon>
        <taxon>Glomeromycetes</taxon>
        <taxon>Diversisporales</taxon>
        <taxon>Gigasporaceae</taxon>
        <taxon>Racocetra</taxon>
    </lineage>
</organism>